<dbReference type="GO" id="GO:0022900">
    <property type="term" value="P:electron transport chain"/>
    <property type="evidence" value="ECO:0007669"/>
    <property type="project" value="UniProtKB-UniRule"/>
</dbReference>
<dbReference type="GO" id="GO:0046872">
    <property type="term" value="F:metal ion binding"/>
    <property type="evidence" value="ECO:0007669"/>
    <property type="project" value="UniProtKB-KW"/>
</dbReference>
<dbReference type="InterPro" id="IPR011538">
    <property type="entry name" value="Nuo51_FMN-bd"/>
</dbReference>
<dbReference type="Pfam" id="PF13375">
    <property type="entry name" value="RnfC_N"/>
    <property type="match status" value="1"/>
</dbReference>
<comment type="function">
    <text evidence="8">Part of a membrane-bound complex that couples electron transfer with translocation of ions across the membrane.</text>
</comment>
<dbReference type="InParanoid" id="A0A061AKA3"/>
<dbReference type="HOGENOM" id="CLU_010808_6_0_14"/>
<keyword evidence="6 8" id="KW-0408">Iron</keyword>
<feature type="binding site" evidence="8">
    <location>
        <position position="377"/>
    </location>
    <ligand>
        <name>[4Fe-4S] cluster</name>
        <dbReference type="ChEBI" id="CHEBI:49883"/>
        <label>2</label>
    </ligand>
</feature>
<feature type="binding site" evidence="8">
    <location>
        <position position="406"/>
    </location>
    <ligand>
        <name>[4Fe-4S] cluster</name>
        <dbReference type="ChEBI" id="CHEBI:49883"/>
        <label>2</label>
    </ligand>
</feature>
<dbReference type="EMBL" id="LK028559">
    <property type="protein sequence ID" value="CDR31467.1"/>
    <property type="molecule type" value="Genomic_DNA"/>
</dbReference>
<dbReference type="PATRIC" id="fig|35623.3.peg.1394"/>
<evidence type="ECO:0000256" key="1">
    <source>
        <dbReference type="ARBA" id="ARBA00022448"/>
    </source>
</evidence>
<dbReference type="PANTHER" id="PTHR43034">
    <property type="entry name" value="ION-TRANSLOCATING OXIDOREDUCTASE COMPLEX SUBUNIT C"/>
    <property type="match status" value="1"/>
</dbReference>
<dbReference type="Gene3D" id="3.30.70.20">
    <property type="match status" value="1"/>
</dbReference>
<dbReference type="InterPro" id="IPR010208">
    <property type="entry name" value="Ion_transpt_RnfC/RsxC"/>
</dbReference>
<feature type="binding site" evidence="8">
    <location>
        <position position="416"/>
    </location>
    <ligand>
        <name>[4Fe-4S] cluster</name>
        <dbReference type="ChEBI" id="CHEBI:49883"/>
        <label>1</label>
    </ligand>
</feature>
<keyword evidence="11" id="KW-1185">Reference proteome</keyword>
<dbReference type="PANTHER" id="PTHR43034:SF2">
    <property type="entry name" value="ION-TRANSLOCATING OXIDOREDUCTASE COMPLEX SUBUNIT C"/>
    <property type="match status" value="1"/>
</dbReference>
<evidence type="ECO:0000313" key="11">
    <source>
        <dbReference type="Proteomes" id="UP000032434"/>
    </source>
</evidence>
<dbReference type="NCBIfam" id="TIGR01945">
    <property type="entry name" value="rnfC"/>
    <property type="match status" value="1"/>
</dbReference>
<evidence type="ECO:0000256" key="7">
    <source>
        <dbReference type="ARBA" id="ARBA00023014"/>
    </source>
</evidence>
<evidence type="ECO:0000256" key="2">
    <source>
        <dbReference type="ARBA" id="ARBA00022485"/>
    </source>
</evidence>
<keyword evidence="8" id="KW-1003">Cell membrane</keyword>
<dbReference type="PROSITE" id="PS51379">
    <property type="entry name" value="4FE4S_FER_2"/>
    <property type="match status" value="2"/>
</dbReference>
<feature type="binding site" evidence="8">
    <location>
        <position position="370"/>
    </location>
    <ligand>
        <name>[4Fe-4S] cluster</name>
        <dbReference type="ChEBI" id="CHEBI:49883"/>
        <label>1</label>
    </ligand>
</feature>
<comment type="subcellular location">
    <subcellularLocation>
        <location evidence="8">Cell membrane</location>
        <topology evidence="8">Peripheral membrane protein</topology>
    </subcellularLocation>
</comment>
<organism evidence="10 11">
    <name type="scientific">Acholeplasma oculi</name>
    <dbReference type="NCBI Taxonomy" id="35623"/>
    <lineage>
        <taxon>Bacteria</taxon>
        <taxon>Bacillati</taxon>
        <taxon>Mycoplasmatota</taxon>
        <taxon>Mollicutes</taxon>
        <taxon>Acholeplasmatales</taxon>
        <taxon>Acholeplasmataceae</taxon>
        <taxon>Acholeplasma</taxon>
    </lineage>
</organism>
<feature type="domain" description="4Fe-4S ferredoxin-type" evidence="9">
    <location>
        <begin position="358"/>
        <end position="387"/>
    </location>
</feature>
<dbReference type="InterPro" id="IPR037225">
    <property type="entry name" value="Nuo51_FMN-bd_sf"/>
</dbReference>
<comment type="similarity">
    <text evidence="8">Belongs to the 4Fe4S bacterial-type ferredoxin family. RnfC subfamily.</text>
</comment>
<dbReference type="KEGG" id="aoc:Aocu_13940"/>
<keyword evidence="5 8" id="KW-0249">Electron transport</keyword>
<reference evidence="11" key="1">
    <citation type="submission" date="2014-05" db="EMBL/GenBank/DDBJ databases">
        <authorList>
            <person name="Kube M."/>
        </authorList>
    </citation>
    <scope>NUCLEOTIDE SEQUENCE [LARGE SCALE GENOMIC DNA]</scope>
</reference>
<evidence type="ECO:0000256" key="6">
    <source>
        <dbReference type="ARBA" id="ARBA00023004"/>
    </source>
</evidence>
<accession>A0A061AKA3</accession>
<dbReference type="SUPFAM" id="SSF46548">
    <property type="entry name" value="alpha-helical ferredoxin"/>
    <property type="match status" value="1"/>
</dbReference>
<evidence type="ECO:0000259" key="9">
    <source>
        <dbReference type="PROSITE" id="PS51379"/>
    </source>
</evidence>
<evidence type="ECO:0000313" key="10">
    <source>
        <dbReference type="EMBL" id="CDR31467.1"/>
    </source>
</evidence>
<dbReference type="GO" id="GO:0005886">
    <property type="term" value="C:plasma membrane"/>
    <property type="evidence" value="ECO:0007669"/>
    <property type="project" value="UniProtKB-SubCell"/>
</dbReference>
<comment type="subunit">
    <text evidence="8">The complex is composed of six subunits: RnfA, RnfB, RnfC, RnfD, RnfE and RnfG.</text>
</comment>
<sequence length="435" mass="48423">MILLITKTRIIPDGKNVLKKLPLIHYLEAPYLYYPITNQRCPEGETCVVFGQFVKVGEVIGTRKGAFFEQPIHATVSGEVVGHEMKFDASGKRVNCMIVKNDFKYELHESIQSRTDEEIKRLTKSDFVEISKQAGLVGLGGSAFPTYIKLNTKNKIDIILANGVECEPKLISDYELMMDHPDELIKGLIYSMQAVEAKTGIIAVKKKYNELVERLRFALNSYSEYDIKVVAVGNYYPQGWELEAIKSATGITVPQGKLPADFGIIPFNVSTLQSLYHAVKFNLPVLERYFVISGDGVVNKSFKVRIGTPIQSLIDLAGGYVDQMIPKTLIMGGPMMGSNVTNDDIVTTHTATSLIVQNTVLLDEDPCIHCASCVYSCPVEIQPVQIMNAIKAEDKDFLKTLSVNKCIECGLCSFVCPSKIHLTDYMRQGKRMLRG</sequence>
<dbReference type="GO" id="GO:0009055">
    <property type="term" value="F:electron transfer activity"/>
    <property type="evidence" value="ECO:0007669"/>
    <property type="project" value="InterPro"/>
</dbReference>
<dbReference type="EC" id="7.-.-.-" evidence="8"/>
<dbReference type="SUPFAM" id="SSF142984">
    <property type="entry name" value="Nqo1 middle domain-like"/>
    <property type="match status" value="1"/>
</dbReference>
<feature type="domain" description="4Fe-4S ferredoxin-type" evidence="9">
    <location>
        <begin position="397"/>
        <end position="425"/>
    </location>
</feature>
<gene>
    <name evidence="8 10" type="primary">rnfC</name>
    <name evidence="10" type="ORF">Aocu_13940</name>
</gene>
<keyword evidence="1 8" id="KW-0813">Transport</keyword>
<dbReference type="STRING" id="35623.Aocu_13940"/>
<name>A0A061AKA3_9MOLU</name>
<dbReference type="InterPro" id="IPR017900">
    <property type="entry name" value="4Fe4S_Fe_S_CS"/>
</dbReference>
<dbReference type="InterPro" id="IPR017896">
    <property type="entry name" value="4Fe4S_Fe-S-bd"/>
</dbReference>
<dbReference type="InterPro" id="IPR026902">
    <property type="entry name" value="RnfC_N"/>
</dbReference>
<dbReference type="Pfam" id="PF13534">
    <property type="entry name" value="Fer4_17"/>
    <property type="match status" value="1"/>
</dbReference>
<evidence type="ECO:0000256" key="5">
    <source>
        <dbReference type="ARBA" id="ARBA00022982"/>
    </source>
</evidence>
<dbReference type="Pfam" id="PF01512">
    <property type="entry name" value="Complex1_51K"/>
    <property type="match status" value="1"/>
</dbReference>
<evidence type="ECO:0000256" key="8">
    <source>
        <dbReference type="HAMAP-Rule" id="MF_00461"/>
    </source>
</evidence>
<dbReference type="HAMAP" id="MF_00461">
    <property type="entry name" value="RsxC_RnfC"/>
    <property type="match status" value="1"/>
</dbReference>
<dbReference type="PROSITE" id="PS00198">
    <property type="entry name" value="4FE4S_FER_1"/>
    <property type="match status" value="1"/>
</dbReference>
<protein>
    <recommendedName>
        <fullName evidence="8">Ion-translocating oxidoreductase complex subunit C</fullName>
        <ecNumber evidence="8">7.-.-.-</ecNumber>
    </recommendedName>
    <alternativeName>
        <fullName evidence="8">Rnf electron transport complex subunit C</fullName>
    </alternativeName>
</protein>
<dbReference type="GO" id="GO:0051539">
    <property type="term" value="F:4 iron, 4 sulfur cluster binding"/>
    <property type="evidence" value="ECO:0007669"/>
    <property type="project" value="UniProtKB-KW"/>
</dbReference>
<feature type="binding site" evidence="8">
    <location>
        <position position="412"/>
    </location>
    <ligand>
        <name>[4Fe-4S] cluster</name>
        <dbReference type="ChEBI" id="CHEBI:49883"/>
        <label>2</label>
    </ligand>
</feature>
<dbReference type="Gene3D" id="3.40.50.11540">
    <property type="entry name" value="NADH-ubiquinone oxidoreductase 51kDa subunit"/>
    <property type="match status" value="1"/>
</dbReference>
<feature type="binding site" evidence="8">
    <location>
        <position position="367"/>
    </location>
    <ligand>
        <name>[4Fe-4S] cluster</name>
        <dbReference type="ChEBI" id="CHEBI:49883"/>
        <label>1</label>
    </ligand>
</feature>
<comment type="cofactor">
    <cofactor evidence="8">
        <name>[4Fe-4S] cluster</name>
        <dbReference type="ChEBI" id="CHEBI:49883"/>
    </cofactor>
    <text evidence="8">Binds 2 [4Fe-4S] clusters per subunit.</text>
</comment>
<evidence type="ECO:0000256" key="3">
    <source>
        <dbReference type="ARBA" id="ARBA00022723"/>
    </source>
</evidence>
<keyword evidence="8" id="KW-1278">Translocase</keyword>
<keyword evidence="8" id="KW-0472">Membrane</keyword>
<proteinExistence type="inferred from homology"/>
<dbReference type="SUPFAM" id="SSF142019">
    <property type="entry name" value="Nqo1 FMN-binding domain-like"/>
    <property type="match status" value="1"/>
</dbReference>
<evidence type="ECO:0000256" key="4">
    <source>
        <dbReference type="ARBA" id="ARBA00022737"/>
    </source>
</evidence>
<keyword evidence="3 8" id="KW-0479">Metal-binding</keyword>
<feature type="binding site" evidence="8">
    <location>
        <position position="409"/>
    </location>
    <ligand>
        <name>[4Fe-4S] cluster</name>
        <dbReference type="ChEBI" id="CHEBI:49883"/>
        <label>2</label>
    </ligand>
</feature>
<dbReference type="AlphaFoldDB" id="A0A061AKA3"/>
<keyword evidence="2 8" id="KW-0004">4Fe-4S</keyword>
<dbReference type="Proteomes" id="UP000032434">
    <property type="component" value="Chromosome 1"/>
</dbReference>
<keyword evidence="4 8" id="KW-0677">Repeat</keyword>
<keyword evidence="7 8" id="KW-0411">Iron-sulfur</keyword>
<feature type="binding site" evidence="8">
    <location>
        <position position="373"/>
    </location>
    <ligand>
        <name>[4Fe-4S] cluster</name>
        <dbReference type="ChEBI" id="CHEBI:49883"/>
        <label>1</label>
    </ligand>
</feature>